<comment type="caution">
    <text evidence="2">The sequence shown here is derived from an EMBL/GenBank/DDBJ whole genome shotgun (WGS) entry which is preliminary data.</text>
</comment>
<dbReference type="InterPro" id="IPR029068">
    <property type="entry name" value="Glyas_Bleomycin-R_OHBP_Dase"/>
</dbReference>
<dbReference type="PANTHER" id="PTHR40265">
    <property type="entry name" value="BLL2707 PROTEIN"/>
    <property type="match status" value="1"/>
</dbReference>
<proteinExistence type="predicted"/>
<evidence type="ECO:0000259" key="1">
    <source>
        <dbReference type="Pfam" id="PF13468"/>
    </source>
</evidence>
<evidence type="ECO:0000313" key="2">
    <source>
        <dbReference type="EMBL" id="KAF9793140.1"/>
    </source>
</evidence>
<name>A0A9P6LC88_9AGAM</name>
<dbReference type="EMBL" id="WIUZ02000001">
    <property type="protein sequence ID" value="KAF9793140.1"/>
    <property type="molecule type" value="Genomic_DNA"/>
</dbReference>
<dbReference type="PANTHER" id="PTHR40265:SF1">
    <property type="entry name" value="GLYOXALASE-LIKE DOMAIN-CONTAINING PROTEIN"/>
    <property type="match status" value="1"/>
</dbReference>
<evidence type="ECO:0000313" key="3">
    <source>
        <dbReference type="Proteomes" id="UP000736335"/>
    </source>
</evidence>
<protein>
    <submittedName>
        <fullName evidence="2">Glyoxalase-like domain-containing protein</fullName>
    </submittedName>
</protein>
<dbReference type="Proteomes" id="UP000736335">
    <property type="component" value="Unassembled WGS sequence"/>
</dbReference>
<gene>
    <name evidence="2" type="ORF">BJ322DRAFT_998083</name>
</gene>
<organism evidence="2 3">
    <name type="scientific">Thelephora terrestris</name>
    <dbReference type="NCBI Taxonomy" id="56493"/>
    <lineage>
        <taxon>Eukaryota</taxon>
        <taxon>Fungi</taxon>
        <taxon>Dikarya</taxon>
        <taxon>Basidiomycota</taxon>
        <taxon>Agaricomycotina</taxon>
        <taxon>Agaricomycetes</taxon>
        <taxon>Thelephorales</taxon>
        <taxon>Thelephoraceae</taxon>
        <taxon>Thelephora</taxon>
    </lineage>
</organism>
<dbReference type="InterPro" id="IPR025870">
    <property type="entry name" value="Glyoxalase-like_dom"/>
</dbReference>
<dbReference type="Gene3D" id="3.10.180.10">
    <property type="entry name" value="2,3-Dihydroxybiphenyl 1,2-Dioxygenase, domain 1"/>
    <property type="match status" value="1"/>
</dbReference>
<reference evidence="2" key="2">
    <citation type="submission" date="2020-11" db="EMBL/GenBank/DDBJ databases">
        <authorList>
            <consortium name="DOE Joint Genome Institute"/>
            <person name="Kuo A."/>
            <person name="Miyauchi S."/>
            <person name="Kiss E."/>
            <person name="Drula E."/>
            <person name="Kohler A."/>
            <person name="Sanchez-Garcia M."/>
            <person name="Andreopoulos B."/>
            <person name="Barry K.W."/>
            <person name="Bonito G."/>
            <person name="Buee M."/>
            <person name="Carver A."/>
            <person name="Chen C."/>
            <person name="Cichocki N."/>
            <person name="Clum A."/>
            <person name="Culley D."/>
            <person name="Crous P.W."/>
            <person name="Fauchery L."/>
            <person name="Girlanda M."/>
            <person name="Hayes R."/>
            <person name="Keri Z."/>
            <person name="Labutti K."/>
            <person name="Lipzen A."/>
            <person name="Lombard V."/>
            <person name="Magnuson J."/>
            <person name="Maillard F."/>
            <person name="Morin E."/>
            <person name="Murat C."/>
            <person name="Nolan M."/>
            <person name="Ohm R."/>
            <person name="Pangilinan J."/>
            <person name="Pereira M."/>
            <person name="Perotto S."/>
            <person name="Peter M."/>
            <person name="Riley R."/>
            <person name="Sitrit Y."/>
            <person name="Stielow B."/>
            <person name="Szollosi G."/>
            <person name="Zifcakova L."/>
            <person name="Stursova M."/>
            <person name="Spatafora J.W."/>
            <person name="Tedersoo L."/>
            <person name="Vaario L.-M."/>
            <person name="Yamada A."/>
            <person name="Yan M."/>
            <person name="Wang P."/>
            <person name="Xu J."/>
            <person name="Bruns T."/>
            <person name="Baldrian P."/>
            <person name="Vilgalys R."/>
            <person name="Henrissat B."/>
            <person name="Grigoriev I.V."/>
            <person name="Hibbett D."/>
            <person name="Nagy L.G."/>
            <person name="Martin F.M."/>
        </authorList>
    </citation>
    <scope>NUCLEOTIDE SEQUENCE</scope>
    <source>
        <strain evidence="2">UH-Tt-Lm1</strain>
    </source>
</reference>
<dbReference type="AlphaFoldDB" id="A0A9P6LC88"/>
<accession>A0A9P6LC88</accession>
<dbReference type="OrthoDB" id="408973at2759"/>
<keyword evidence="3" id="KW-1185">Reference proteome</keyword>
<feature type="domain" description="Glyoxalase-like" evidence="1">
    <location>
        <begin position="10"/>
        <end position="207"/>
    </location>
</feature>
<dbReference type="Pfam" id="PF13468">
    <property type="entry name" value="Glyoxalase_3"/>
    <property type="match status" value="1"/>
</dbReference>
<sequence length="280" mass="30715">MAGAPSTSTLDHIVFLSPPGTLEETKRKFVGYGFDVIPGGRHSGGLSENLLIVIKDGVYLELIAFLHPIEHYPEGSEERSRRESNPWAHKLPGWIDYAFLGTSPTISKIINSRAEEEGSGVRYLAEVPGGRETTTGRVLKWLITGPDPTFAVDGAAKNGSLPFFCGDITPREWRVRAVPTERVDHPNGVAEVAHLVVLIPPKDLDEFERQLTSVVGFAPEAGPGDTRTWSLSTTTGSHSPRLILRTPQDGEEEIYVRKRRGCIYKVAFQLARAEGGFLSI</sequence>
<reference evidence="2" key="1">
    <citation type="journal article" date="2020" name="Nat. Commun.">
        <title>Large-scale genome sequencing of mycorrhizal fungi provides insights into the early evolution of symbiotic traits.</title>
        <authorList>
            <person name="Miyauchi S."/>
            <person name="Kiss E."/>
            <person name="Kuo A."/>
            <person name="Drula E."/>
            <person name="Kohler A."/>
            <person name="Sanchez-Garcia M."/>
            <person name="Morin E."/>
            <person name="Andreopoulos B."/>
            <person name="Barry K.W."/>
            <person name="Bonito G."/>
            <person name="Buee M."/>
            <person name="Carver A."/>
            <person name="Chen C."/>
            <person name="Cichocki N."/>
            <person name="Clum A."/>
            <person name="Culley D."/>
            <person name="Crous P.W."/>
            <person name="Fauchery L."/>
            <person name="Girlanda M."/>
            <person name="Hayes R.D."/>
            <person name="Keri Z."/>
            <person name="LaButti K."/>
            <person name="Lipzen A."/>
            <person name="Lombard V."/>
            <person name="Magnuson J."/>
            <person name="Maillard F."/>
            <person name="Murat C."/>
            <person name="Nolan M."/>
            <person name="Ohm R.A."/>
            <person name="Pangilinan J."/>
            <person name="Pereira M.F."/>
            <person name="Perotto S."/>
            <person name="Peter M."/>
            <person name="Pfister S."/>
            <person name="Riley R."/>
            <person name="Sitrit Y."/>
            <person name="Stielow J.B."/>
            <person name="Szollosi G."/>
            <person name="Zifcakova L."/>
            <person name="Stursova M."/>
            <person name="Spatafora J.W."/>
            <person name="Tedersoo L."/>
            <person name="Vaario L.M."/>
            <person name="Yamada A."/>
            <person name="Yan M."/>
            <person name="Wang P."/>
            <person name="Xu J."/>
            <person name="Bruns T."/>
            <person name="Baldrian P."/>
            <person name="Vilgalys R."/>
            <person name="Dunand C."/>
            <person name="Henrissat B."/>
            <person name="Grigoriev I.V."/>
            <person name="Hibbett D."/>
            <person name="Nagy L.G."/>
            <person name="Martin F.M."/>
        </authorList>
    </citation>
    <scope>NUCLEOTIDE SEQUENCE</scope>
    <source>
        <strain evidence="2">UH-Tt-Lm1</strain>
    </source>
</reference>